<feature type="domain" description="DUF4440" evidence="1">
    <location>
        <begin position="5"/>
        <end position="114"/>
    </location>
</feature>
<evidence type="ECO:0000313" key="2">
    <source>
        <dbReference type="EMBL" id="MEI5986009.1"/>
    </source>
</evidence>
<evidence type="ECO:0000259" key="1">
    <source>
        <dbReference type="Pfam" id="PF14534"/>
    </source>
</evidence>
<dbReference type="EMBL" id="JAYLLN010000040">
    <property type="protein sequence ID" value="MEI5986009.1"/>
    <property type="molecule type" value="Genomic_DNA"/>
</dbReference>
<sequence>MKNEILELEKQYWAAMAAHDFKTVTNLTHFPCILTAKNGVREVDEKAFQEGFEQAKEMEMKIVGIKDEKVQMLSDDYGIIGYTVEIEHVVKAETTRSKAACSSAWIKEDGEWKCALHSETEINQ</sequence>
<keyword evidence="3" id="KW-1185">Reference proteome</keyword>
<dbReference type="InterPro" id="IPR027843">
    <property type="entry name" value="DUF4440"/>
</dbReference>
<reference evidence="2 3" key="1">
    <citation type="submission" date="2024-01" db="EMBL/GenBank/DDBJ databases">
        <title>Sphingobacterium tenebrionis sp. nov., a novel endophyte isolated from tenebrio molitor intestines.</title>
        <authorList>
            <person name="Zhang C."/>
        </authorList>
    </citation>
    <scope>NUCLEOTIDE SEQUENCE [LARGE SCALE GENOMIC DNA]</scope>
    <source>
        <strain evidence="2 3">PU5-4</strain>
    </source>
</reference>
<protein>
    <submittedName>
        <fullName evidence="2">Nuclear transport factor 2 family protein</fullName>
    </submittedName>
</protein>
<dbReference type="Gene3D" id="3.10.450.50">
    <property type="match status" value="1"/>
</dbReference>
<dbReference type="Proteomes" id="UP001363035">
    <property type="component" value="Unassembled WGS sequence"/>
</dbReference>
<dbReference type="RefSeq" id="WP_099366710.1">
    <property type="nucleotide sequence ID" value="NZ_JAYLLN010000040.1"/>
</dbReference>
<evidence type="ECO:0000313" key="3">
    <source>
        <dbReference type="Proteomes" id="UP001363035"/>
    </source>
</evidence>
<comment type="caution">
    <text evidence="2">The sequence shown here is derived from an EMBL/GenBank/DDBJ whole genome shotgun (WGS) entry which is preliminary data.</text>
</comment>
<organism evidence="2 3">
    <name type="scientific">Sphingobacterium tenebrionis</name>
    <dbReference type="NCBI Taxonomy" id="3111775"/>
    <lineage>
        <taxon>Bacteria</taxon>
        <taxon>Pseudomonadati</taxon>
        <taxon>Bacteroidota</taxon>
        <taxon>Sphingobacteriia</taxon>
        <taxon>Sphingobacteriales</taxon>
        <taxon>Sphingobacteriaceae</taxon>
        <taxon>Sphingobacterium</taxon>
    </lineage>
</organism>
<dbReference type="SUPFAM" id="SSF54427">
    <property type="entry name" value="NTF2-like"/>
    <property type="match status" value="1"/>
</dbReference>
<name>A0ABU8I8H5_9SPHI</name>
<accession>A0ABU8I8H5</accession>
<proteinExistence type="predicted"/>
<dbReference type="Pfam" id="PF14534">
    <property type="entry name" value="DUF4440"/>
    <property type="match status" value="1"/>
</dbReference>
<gene>
    <name evidence="2" type="ORF">VJ786_13975</name>
</gene>
<dbReference type="InterPro" id="IPR032710">
    <property type="entry name" value="NTF2-like_dom_sf"/>
</dbReference>